<sequence length="216" mass="25394">MYIVNTNKDGIPDNNPPNVIDINDIDIHLNNLSRKMRWIRSCAIVHNIVHNKSKSYSSFYIPAEKKYGTSSKLYSFSNHSLIFGEIYDLYDYNTIKKLKIKITYNYIDFISRNGLVSILEHLKNQNLITIDNFNIDYVTNVDSLEWWKNSGLPFTYSNTALRVLSGRNLDKTLDWWINSKLPLKYDHALLTLILDMWEPISPKIKTWCRKLLNLQE</sequence>
<reference evidence="1" key="1">
    <citation type="journal article" date="2020" name="Nature">
        <title>Giant virus diversity and host interactions through global metagenomics.</title>
        <authorList>
            <person name="Schulz F."/>
            <person name="Roux S."/>
            <person name="Paez-Espino D."/>
            <person name="Jungbluth S."/>
            <person name="Walsh D.A."/>
            <person name="Denef V.J."/>
            <person name="McMahon K.D."/>
            <person name="Konstantinidis K.T."/>
            <person name="Eloe-Fadrosh E.A."/>
            <person name="Kyrpides N.C."/>
            <person name="Woyke T."/>
        </authorList>
    </citation>
    <scope>NUCLEOTIDE SEQUENCE</scope>
    <source>
        <strain evidence="1">GVMAG-M-3300023179-150</strain>
    </source>
</reference>
<protein>
    <submittedName>
        <fullName evidence="1">Uncharacterized protein</fullName>
    </submittedName>
</protein>
<dbReference type="AlphaFoldDB" id="A0A6C0E9E9"/>
<proteinExistence type="predicted"/>
<organism evidence="1">
    <name type="scientific">viral metagenome</name>
    <dbReference type="NCBI Taxonomy" id="1070528"/>
    <lineage>
        <taxon>unclassified sequences</taxon>
        <taxon>metagenomes</taxon>
        <taxon>organismal metagenomes</taxon>
    </lineage>
</organism>
<dbReference type="EMBL" id="MN739758">
    <property type="protein sequence ID" value="QHT25200.1"/>
    <property type="molecule type" value="Genomic_DNA"/>
</dbReference>
<evidence type="ECO:0000313" key="1">
    <source>
        <dbReference type="EMBL" id="QHT25200.1"/>
    </source>
</evidence>
<accession>A0A6C0E9E9</accession>
<name>A0A6C0E9E9_9ZZZZ</name>